<sequence>MGDEFIPGIIPRSGLIGPRLP</sequence>
<protein>
    <submittedName>
        <fullName evidence="1">Uncharacterized protein</fullName>
    </submittedName>
</protein>
<reference evidence="1 2" key="1">
    <citation type="journal article" date="2010" name="PLoS ONE">
        <title>The complete genome of Propionibacterium freudenreichii CIRM-BIA1, a hardy actinobacterium with food and probiotic applications.</title>
        <authorList>
            <person name="Falentin H."/>
            <person name="Deutsch S.M."/>
            <person name="Jan G."/>
            <person name="Loux V."/>
            <person name="Thierry A."/>
            <person name="Parayre S."/>
            <person name="Maillard M.B."/>
            <person name="Dherbecourt J."/>
            <person name="Cousin F.J."/>
            <person name="Jardin J."/>
            <person name="Siguier P."/>
            <person name="Couloux A."/>
            <person name="Barbe V."/>
            <person name="Vacherie B."/>
            <person name="Wincker P."/>
            <person name="Gibrat J.F."/>
            <person name="Gaillardin C."/>
            <person name="Lortal S."/>
        </authorList>
    </citation>
    <scope>NUCLEOTIDE SEQUENCE [LARGE SCALE GENOMIC DNA]</scope>
    <source>
        <strain evidence="2">ATCC 9614 / DSM 4902 / CIP 103027 / NCIMB 8099 / CIRM-BIA1</strain>
    </source>
</reference>
<accession>D7GFH1</accession>
<dbReference type="EMBL" id="FN806773">
    <property type="protein sequence ID" value="CBL57282.1"/>
    <property type="molecule type" value="Genomic_DNA"/>
</dbReference>
<evidence type="ECO:0000313" key="1">
    <source>
        <dbReference type="EMBL" id="CBL57282.1"/>
    </source>
</evidence>
<evidence type="ECO:0000313" key="2">
    <source>
        <dbReference type="Proteomes" id="UP000000936"/>
    </source>
</evidence>
<keyword evidence="2" id="KW-1185">Reference proteome</keyword>
<dbReference type="HOGENOM" id="CLU_3426650_0_0_11"/>
<name>D7GFH1_PROFC</name>
<dbReference type="Proteomes" id="UP000000936">
    <property type="component" value="Chromosome"/>
</dbReference>
<gene>
    <name evidence="1" type="ordered locus">PFREUD_17730</name>
</gene>
<dbReference type="STRING" id="754252.PFREUD_17730"/>
<dbReference type="KEGG" id="pfr:PFREUD_17730"/>
<organism evidence="1 2">
    <name type="scientific">Propionibacterium freudenreichii subsp. shermanii (strain ATCC 9614 / DSM 4902 / CIP 103027 / NCIMB 8099 / CIRM-BIA1)</name>
    <dbReference type="NCBI Taxonomy" id="754252"/>
    <lineage>
        <taxon>Bacteria</taxon>
        <taxon>Bacillati</taxon>
        <taxon>Actinomycetota</taxon>
        <taxon>Actinomycetes</taxon>
        <taxon>Propionibacteriales</taxon>
        <taxon>Propionibacteriaceae</taxon>
        <taxon>Propionibacterium</taxon>
    </lineage>
</organism>
<dbReference type="AlphaFoldDB" id="D7GFH1"/>
<proteinExistence type="predicted"/>